<accession>A0AAV0Y4C3</accession>
<proteinExistence type="predicted"/>
<reference evidence="1 2" key="1">
    <citation type="submission" date="2023-01" db="EMBL/GenBank/DDBJ databases">
        <authorList>
            <person name="Whitehead M."/>
        </authorList>
    </citation>
    <scope>NUCLEOTIDE SEQUENCE [LARGE SCALE GENOMIC DNA]</scope>
</reference>
<protein>
    <submittedName>
        <fullName evidence="1">Uncharacterized protein</fullName>
    </submittedName>
</protein>
<keyword evidence="2" id="KW-1185">Reference proteome</keyword>
<evidence type="ECO:0000313" key="2">
    <source>
        <dbReference type="Proteomes" id="UP001160148"/>
    </source>
</evidence>
<gene>
    <name evidence="1" type="ORF">MEUPH1_LOCUS29223</name>
</gene>
<comment type="caution">
    <text evidence="1">The sequence shown here is derived from an EMBL/GenBank/DDBJ whole genome shotgun (WGS) entry which is preliminary data.</text>
</comment>
<evidence type="ECO:0000313" key="1">
    <source>
        <dbReference type="EMBL" id="CAI6375769.1"/>
    </source>
</evidence>
<dbReference type="AlphaFoldDB" id="A0AAV0Y4C3"/>
<dbReference type="PANTHER" id="PTHR33053:SF25">
    <property type="entry name" value="TRANSPOSASE DOMAIN-CONTAINING PROTEIN"/>
    <property type="match status" value="1"/>
</dbReference>
<dbReference type="PANTHER" id="PTHR33053">
    <property type="entry name" value="PROTEIN, PUTATIVE-RELATED"/>
    <property type="match status" value="1"/>
</dbReference>
<sequence length="361" mass="42467">MCFPYESLSNASPKRSHNDYLEKNKEEFHDVSIIASLPGINVVTSFSLDYMHLICLGVVRKLIMMWIKGPVSVRYPSWKIKEVSSAMGKLKAQIPCEFARKPRSFDEISRWKETEYRTFLLYTGPIVMKSILKKDHWKHFLALSISMTILLSPDHSKFLFIARNLLDYFLKRYEQIYGSYLMSHNVNGLNHISDDYDMYGPLDNVSAFPFENYMRQLKKMLRKPHKPLEQIVKRYNETFLLPLTENKLKQKQIYSGLHQNDQIIQNNINELQFKTLNLKNVTLKTHVEADSYFLTTNNEVVKRMNIIRSTETHVIRLVGKIFLQKYDLYQKPFESSKLNVNVVNLLSNELFDFSVKSIKKK</sequence>
<name>A0AAV0Y4C3_9HEMI</name>
<dbReference type="EMBL" id="CARXXK010001361">
    <property type="protein sequence ID" value="CAI6375769.1"/>
    <property type="molecule type" value="Genomic_DNA"/>
</dbReference>
<organism evidence="1 2">
    <name type="scientific">Macrosiphum euphorbiae</name>
    <name type="common">potato aphid</name>
    <dbReference type="NCBI Taxonomy" id="13131"/>
    <lineage>
        <taxon>Eukaryota</taxon>
        <taxon>Metazoa</taxon>
        <taxon>Ecdysozoa</taxon>
        <taxon>Arthropoda</taxon>
        <taxon>Hexapoda</taxon>
        <taxon>Insecta</taxon>
        <taxon>Pterygota</taxon>
        <taxon>Neoptera</taxon>
        <taxon>Paraneoptera</taxon>
        <taxon>Hemiptera</taxon>
        <taxon>Sternorrhyncha</taxon>
        <taxon>Aphidomorpha</taxon>
        <taxon>Aphidoidea</taxon>
        <taxon>Aphididae</taxon>
        <taxon>Macrosiphini</taxon>
        <taxon>Macrosiphum</taxon>
    </lineage>
</organism>
<dbReference type="Proteomes" id="UP001160148">
    <property type="component" value="Unassembled WGS sequence"/>
</dbReference>